<accession>A0A6A6X6B1</accession>
<protein>
    <submittedName>
        <fullName evidence="1">Uncharacterized protein</fullName>
    </submittedName>
</protein>
<proteinExistence type="predicted"/>
<evidence type="ECO:0000313" key="1">
    <source>
        <dbReference type="EMBL" id="KAF2791886.1"/>
    </source>
</evidence>
<dbReference type="Proteomes" id="UP000799757">
    <property type="component" value="Unassembled WGS sequence"/>
</dbReference>
<dbReference type="AlphaFoldDB" id="A0A6A6X6B1"/>
<evidence type="ECO:0000313" key="2">
    <source>
        <dbReference type="Proteomes" id="UP000799757"/>
    </source>
</evidence>
<keyword evidence="2" id="KW-1185">Reference proteome</keyword>
<organism evidence="1 2">
    <name type="scientific">Melanomma pulvis-pyrius CBS 109.77</name>
    <dbReference type="NCBI Taxonomy" id="1314802"/>
    <lineage>
        <taxon>Eukaryota</taxon>
        <taxon>Fungi</taxon>
        <taxon>Dikarya</taxon>
        <taxon>Ascomycota</taxon>
        <taxon>Pezizomycotina</taxon>
        <taxon>Dothideomycetes</taxon>
        <taxon>Pleosporomycetidae</taxon>
        <taxon>Pleosporales</taxon>
        <taxon>Melanommataceae</taxon>
        <taxon>Melanomma</taxon>
    </lineage>
</organism>
<name>A0A6A6X6B1_9PLEO</name>
<sequence>MSGTYTSGVCPEHLCSIHISIPRAREHASKRTSEPQHLLLLLLLLLLLSPQEAKNCTWKTSSGILPTPPFKNAWTETAWFFASLEPSLIVLVFSYHIARWRASSRRGLPRWLCTCCWVFPQGLVEMMYW</sequence>
<reference evidence="1" key="1">
    <citation type="journal article" date="2020" name="Stud. Mycol.">
        <title>101 Dothideomycetes genomes: a test case for predicting lifestyles and emergence of pathogens.</title>
        <authorList>
            <person name="Haridas S."/>
            <person name="Albert R."/>
            <person name="Binder M."/>
            <person name="Bloem J."/>
            <person name="Labutti K."/>
            <person name="Salamov A."/>
            <person name="Andreopoulos B."/>
            <person name="Baker S."/>
            <person name="Barry K."/>
            <person name="Bills G."/>
            <person name="Bluhm B."/>
            <person name="Cannon C."/>
            <person name="Castanera R."/>
            <person name="Culley D."/>
            <person name="Daum C."/>
            <person name="Ezra D."/>
            <person name="Gonzalez J."/>
            <person name="Henrissat B."/>
            <person name="Kuo A."/>
            <person name="Liang C."/>
            <person name="Lipzen A."/>
            <person name="Lutzoni F."/>
            <person name="Magnuson J."/>
            <person name="Mondo S."/>
            <person name="Nolan M."/>
            <person name="Ohm R."/>
            <person name="Pangilinan J."/>
            <person name="Park H.-J."/>
            <person name="Ramirez L."/>
            <person name="Alfaro M."/>
            <person name="Sun H."/>
            <person name="Tritt A."/>
            <person name="Yoshinaga Y."/>
            <person name="Zwiers L.-H."/>
            <person name="Turgeon B."/>
            <person name="Goodwin S."/>
            <person name="Spatafora J."/>
            <person name="Crous P."/>
            <person name="Grigoriev I."/>
        </authorList>
    </citation>
    <scope>NUCLEOTIDE SEQUENCE</scope>
    <source>
        <strain evidence="1">CBS 109.77</strain>
    </source>
</reference>
<gene>
    <name evidence="1" type="ORF">K505DRAFT_61104</name>
</gene>
<dbReference type="EMBL" id="MU001997">
    <property type="protein sequence ID" value="KAF2791886.1"/>
    <property type="molecule type" value="Genomic_DNA"/>
</dbReference>